<feature type="compositionally biased region" description="Pro residues" evidence="1">
    <location>
        <begin position="586"/>
        <end position="613"/>
    </location>
</feature>
<feature type="region of interest" description="Disordered" evidence="1">
    <location>
        <begin position="287"/>
        <end position="321"/>
    </location>
</feature>
<feature type="compositionally biased region" description="Polar residues" evidence="1">
    <location>
        <begin position="45"/>
        <end position="60"/>
    </location>
</feature>
<comment type="caution">
    <text evidence="3">The sequence shown here is derived from an EMBL/GenBank/DDBJ whole genome shotgun (WGS) entry which is preliminary data.</text>
</comment>
<dbReference type="AlphaFoldDB" id="A0A200Q3T2"/>
<feature type="region of interest" description="Disordered" evidence="1">
    <location>
        <begin position="563"/>
        <end position="613"/>
    </location>
</feature>
<gene>
    <name evidence="3" type="ORF">BVC80_8899g24</name>
</gene>
<reference evidence="3 4" key="1">
    <citation type="journal article" date="2017" name="Mol. Plant">
        <title>The Genome of Medicinal Plant Macleaya cordata Provides New Insights into Benzylisoquinoline Alkaloids Metabolism.</title>
        <authorList>
            <person name="Liu X."/>
            <person name="Liu Y."/>
            <person name="Huang P."/>
            <person name="Ma Y."/>
            <person name="Qing Z."/>
            <person name="Tang Q."/>
            <person name="Cao H."/>
            <person name="Cheng P."/>
            <person name="Zheng Y."/>
            <person name="Yuan Z."/>
            <person name="Zhou Y."/>
            <person name="Liu J."/>
            <person name="Tang Z."/>
            <person name="Zhuo Y."/>
            <person name="Zhang Y."/>
            <person name="Yu L."/>
            <person name="Huang J."/>
            <person name="Yang P."/>
            <person name="Peng Q."/>
            <person name="Zhang J."/>
            <person name="Jiang W."/>
            <person name="Zhang Z."/>
            <person name="Lin K."/>
            <person name="Ro D.K."/>
            <person name="Chen X."/>
            <person name="Xiong X."/>
            <person name="Shang Y."/>
            <person name="Huang S."/>
            <person name="Zeng J."/>
        </authorList>
    </citation>
    <scope>NUCLEOTIDE SEQUENCE [LARGE SCALE GENOMIC DNA]</scope>
    <source>
        <strain evidence="4">cv. BLH2017</strain>
        <tissue evidence="3">Root</tissue>
    </source>
</reference>
<dbReference type="InterPro" id="IPR036020">
    <property type="entry name" value="WW_dom_sf"/>
</dbReference>
<protein>
    <submittedName>
        <fullName evidence="3">WW domain</fullName>
    </submittedName>
</protein>
<dbReference type="InterPro" id="IPR001202">
    <property type="entry name" value="WW_dom"/>
</dbReference>
<dbReference type="FunCoup" id="A0A200Q3T2">
    <property type="interactions" value="741"/>
</dbReference>
<dbReference type="PANTHER" id="PTHR47852">
    <property type="entry name" value="OS06G0298400 PROTEIN"/>
    <property type="match status" value="1"/>
</dbReference>
<proteinExistence type="predicted"/>
<evidence type="ECO:0000256" key="1">
    <source>
        <dbReference type="SAM" id="MobiDB-lite"/>
    </source>
</evidence>
<dbReference type="STRING" id="56857.A0A200Q3T2"/>
<dbReference type="CDD" id="cd00201">
    <property type="entry name" value="WW"/>
    <property type="match status" value="2"/>
</dbReference>
<organism evidence="3 4">
    <name type="scientific">Macleaya cordata</name>
    <name type="common">Five-seeded plume-poppy</name>
    <name type="synonym">Bocconia cordata</name>
    <dbReference type="NCBI Taxonomy" id="56857"/>
    <lineage>
        <taxon>Eukaryota</taxon>
        <taxon>Viridiplantae</taxon>
        <taxon>Streptophyta</taxon>
        <taxon>Embryophyta</taxon>
        <taxon>Tracheophyta</taxon>
        <taxon>Spermatophyta</taxon>
        <taxon>Magnoliopsida</taxon>
        <taxon>Ranunculales</taxon>
        <taxon>Papaveraceae</taxon>
        <taxon>Papaveroideae</taxon>
        <taxon>Macleaya</taxon>
    </lineage>
</organism>
<feature type="region of interest" description="Disordered" evidence="1">
    <location>
        <begin position="717"/>
        <end position="743"/>
    </location>
</feature>
<evidence type="ECO:0000313" key="4">
    <source>
        <dbReference type="Proteomes" id="UP000195402"/>
    </source>
</evidence>
<dbReference type="PROSITE" id="PS50020">
    <property type="entry name" value="WW_DOMAIN_2"/>
    <property type="match status" value="2"/>
</dbReference>
<dbReference type="InParanoid" id="A0A200Q3T2"/>
<dbReference type="OMA" id="NHDQQTG"/>
<feature type="compositionally biased region" description="Polar residues" evidence="1">
    <location>
        <begin position="91"/>
        <end position="102"/>
    </location>
</feature>
<dbReference type="Pfam" id="PF00397">
    <property type="entry name" value="WW"/>
    <property type="match status" value="2"/>
</dbReference>
<dbReference type="OrthoDB" id="2367685at2759"/>
<dbReference type="Proteomes" id="UP000195402">
    <property type="component" value="Unassembled WGS sequence"/>
</dbReference>
<dbReference type="EMBL" id="MVGT01003169">
    <property type="protein sequence ID" value="OVA05119.1"/>
    <property type="molecule type" value="Genomic_DNA"/>
</dbReference>
<sequence length="966" mass="106126">MGKRKERRLAALSAAGRRVKLDLFAEPSGDLGGSSGNDEVEGGLDQNNRAGVPNSPSSSGKHQDNPLLLLGQYSDDELNEEEHKRLKHAVSENSSIEQNGQVQEPVGKGCEDVEDKGEGAAAHQIQQEDLEKEFVSSDSPKDLEDNEARESDISSSGNPLGEAEPTTRIPDPGSAALQIVGDVTSSWKIVMHEESNRYYYWNTETGETSWEIPDILVQTAETAAGKKVPPGMEDTSTPVTTMYSNIPSIADSEANLVSDINKYDNGLQIGNYSEGHKDEDQEIRMDLDVSQTEPRGSGGPTATGREDKDDHNLTTTEHDEEALTTRLVEYGENLLGRLKALESSEYHSQGHGRMSKYMLEIQIRLSDFKSLSAYGSSLLPFWVHSEGKLKGLERAIDDEVSQLTKSRLMIEVEPGHIPLCGDNTSLQSMGVESGVNEEDQVAFSNLQHPYISSPVLDSSKVIRKEVDRRPIVDDVNVRHILSSGSPIRHFSSGEVNVTESKETEHPAELVLKHKPDAGEEIDMDVDMEVDDETTANHTTSGDASNAEYFAPADHIVKPAPHLVECPPSELEEGEFSVPPPPDEEWIPPPPPDNEPIPPPPPDEPPAPAYPPHPPYETVQAFPYTEQYTYSYPVSGYEYYGPTITHVSSTNYYAHTEGSQIDEPQPAQYYETVPNPYSEAASIMVNPVEPIVYYDPSGTMPIISSSVQASEMYAESGPANYPHSAASDQTVSHQGHAKSEYSSLPNVKVETDVSISGKSETTMLEIPPFSATVQAEATVAVKDDAPAPSTTVTSASSANVALSTAAPKAQSKVVRTKRKIVAVAPTMRSNKKVSSLVDKWKAAKEELHEDEEDEPENAYEILEKKKQREIEEWRARQIASGEAKDNANFQPLGGDWRERVKRKRAQSRSEAVETPTEAPMNGIQQPDLIEISRDLPSGWQAYWDESSKEVYYGNTITSETTWTRPTS</sequence>
<dbReference type="Gene3D" id="2.20.70.10">
    <property type="match status" value="2"/>
</dbReference>
<name>A0A200Q3T2_MACCD</name>
<feature type="region of interest" description="Disordered" evidence="1">
    <location>
        <begin position="884"/>
        <end position="925"/>
    </location>
</feature>
<feature type="domain" description="WW" evidence="2">
    <location>
        <begin position="932"/>
        <end position="966"/>
    </location>
</feature>
<evidence type="ECO:0000259" key="2">
    <source>
        <dbReference type="PROSITE" id="PS50020"/>
    </source>
</evidence>
<dbReference type="SMART" id="SM00456">
    <property type="entry name" value="WW"/>
    <property type="match status" value="2"/>
</dbReference>
<accession>A0A200Q3T2</accession>
<evidence type="ECO:0000313" key="3">
    <source>
        <dbReference type="EMBL" id="OVA05119.1"/>
    </source>
</evidence>
<feature type="region of interest" description="Disordered" evidence="1">
    <location>
        <begin position="16"/>
        <end position="174"/>
    </location>
</feature>
<dbReference type="SUPFAM" id="SSF51045">
    <property type="entry name" value="WW domain"/>
    <property type="match status" value="2"/>
</dbReference>
<dbReference type="PROSITE" id="PS01159">
    <property type="entry name" value="WW_DOMAIN_1"/>
    <property type="match status" value="2"/>
</dbReference>
<keyword evidence="4" id="KW-1185">Reference proteome</keyword>
<feature type="compositionally biased region" description="Basic and acidic residues" evidence="1">
    <location>
        <begin position="132"/>
        <end position="152"/>
    </location>
</feature>
<dbReference type="PANTHER" id="PTHR47852:SF2">
    <property type="entry name" value="WW DOMAIN-CONTAINING PROTEIN"/>
    <property type="match status" value="1"/>
</dbReference>
<feature type="domain" description="WW" evidence="2">
    <location>
        <begin position="181"/>
        <end position="215"/>
    </location>
</feature>